<dbReference type="InterPro" id="IPR011032">
    <property type="entry name" value="GroES-like_sf"/>
</dbReference>
<dbReference type="PANTHER" id="PTHR42813:SF7">
    <property type="entry name" value="ALCOHOL DEHYDROGENASE (ZN-DEPENDENT)-RELATED"/>
    <property type="match status" value="1"/>
</dbReference>
<dbReference type="Gene3D" id="3.40.50.720">
    <property type="entry name" value="NAD(P)-binding Rossmann-like Domain"/>
    <property type="match status" value="1"/>
</dbReference>
<dbReference type="Pfam" id="PF00107">
    <property type="entry name" value="ADH_zinc_N"/>
    <property type="match status" value="1"/>
</dbReference>
<dbReference type="Gene3D" id="3.90.180.10">
    <property type="entry name" value="Medium-chain alcohol dehydrogenases, catalytic domain"/>
    <property type="match status" value="1"/>
</dbReference>
<evidence type="ECO:0000256" key="2">
    <source>
        <dbReference type="ARBA" id="ARBA00022723"/>
    </source>
</evidence>
<dbReference type="Pfam" id="PF08240">
    <property type="entry name" value="ADH_N"/>
    <property type="match status" value="1"/>
</dbReference>
<keyword evidence="2" id="KW-0479">Metal-binding</keyword>
<evidence type="ECO:0000313" key="7">
    <source>
        <dbReference type="EMBL" id="GAA5169796.1"/>
    </source>
</evidence>
<dbReference type="Proteomes" id="UP001428817">
    <property type="component" value="Unassembled WGS sequence"/>
</dbReference>
<protein>
    <submittedName>
        <fullName evidence="7">Alcohol dehydrogenase catalytic domain-containing protein</fullName>
    </submittedName>
</protein>
<gene>
    <name evidence="7" type="ORF">GCM10023321_65960</name>
</gene>
<dbReference type="PANTHER" id="PTHR42813">
    <property type="entry name" value="ZINC-TYPE ALCOHOL DEHYDROGENASE-LIKE"/>
    <property type="match status" value="1"/>
</dbReference>
<sequence>MTRTDENEAAQIGHVARAGTGPTGDPAAQPPIRVDGADRVRHRPRGTLRRVGTMISPSAAAAGQIALERDARPRVNRLVAATKEWLRERRNPTRPTMRAMIASGRGRLEWRDIPAPETPGPDAAVVAPVAVATCDLDRSLALGATPFPLGFTIGHECVAEVLCVGERVTTVRPGELVVVPFEINCGRCGPCRAGHTSNCAGVPPISMYGFGVGGGHWGGALADKVAVPYADAMLVPLPAGVSPVAAASTADTICDAYRHIAPHLPRLLAQDPGTEVLIVACLGGKTLFSPSVPLYAGQIALALGAPRVRLVDGRPEVRAAAAQLGFEALTPDELRKTPPAGLVVSATATAKGVWAALSATAPDGVCSCVGGLHRTARIPVTRLYGRNVTFHIGRTDVRALLPEVLELIAGGRFRPERVVTTLGPLDDAPRLLARHYRTGDFKTILTRER</sequence>
<evidence type="ECO:0000256" key="4">
    <source>
        <dbReference type="SAM" id="MobiDB-lite"/>
    </source>
</evidence>
<feature type="domain" description="Alcohol dehydrogenase-like C-terminal" evidence="5">
    <location>
        <begin position="294"/>
        <end position="390"/>
    </location>
</feature>
<reference evidence="8" key="1">
    <citation type="journal article" date="2019" name="Int. J. Syst. Evol. Microbiol.">
        <title>The Global Catalogue of Microorganisms (GCM) 10K type strain sequencing project: providing services to taxonomists for standard genome sequencing and annotation.</title>
        <authorList>
            <consortium name="The Broad Institute Genomics Platform"/>
            <consortium name="The Broad Institute Genome Sequencing Center for Infectious Disease"/>
            <person name="Wu L."/>
            <person name="Ma J."/>
        </authorList>
    </citation>
    <scope>NUCLEOTIDE SEQUENCE [LARGE SCALE GENOMIC DNA]</scope>
    <source>
        <strain evidence="8">JCM 18303</strain>
    </source>
</reference>
<dbReference type="EMBL" id="BAABJP010000043">
    <property type="protein sequence ID" value="GAA5169796.1"/>
    <property type="molecule type" value="Genomic_DNA"/>
</dbReference>
<feature type="region of interest" description="Disordered" evidence="4">
    <location>
        <begin position="1"/>
        <end position="43"/>
    </location>
</feature>
<accession>A0ABP9QZQ8</accession>
<comment type="caution">
    <text evidence="7">The sequence shown here is derived from an EMBL/GenBank/DDBJ whole genome shotgun (WGS) entry which is preliminary data.</text>
</comment>
<evidence type="ECO:0000313" key="8">
    <source>
        <dbReference type="Proteomes" id="UP001428817"/>
    </source>
</evidence>
<dbReference type="InterPro" id="IPR013154">
    <property type="entry name" value="ADH-like_N"/>
</dbReference>
<evidence type="ECO:0000256" key="3">
    <source>
        <dbReference type="ARBA" id="ARBA00022833"/>
    </source>
</evidence>
<dbReference type="RefSeq" id="WP_185066249.1">
    <property type="nucleotide sequence ID" value="NZ_BAABJP010000043.1"/>
</dbReference>
<name>A0ABP9QZQ8_9PSEU</name>
<dbReference type="SUPFAM" id="SSF50129">
    <property type="entry name" value="GroES-like"/>
    <property type="match status" value="1"/>
</dbReference>
<evidence type="ECO:0000259" key="6">
    <source>
        <dbReference type="Pfam" id="PF08240"/>
    </source>
</evidence>
<dbReference type="SUPFAM" id="SSF51735">
    <property type="entry name" value="NAD(P)-binding Rossmann-fold domains"/>
    <property type="match status" value="1"/>
</dbReference>
<keyword evidence="3" id="KW-0862">Zinc</keyword>
<evidence type="ECO:0000259" key="5">
    <source>
        <dbReference type="Pfam" id="PF00107"/>
    </source>
</evidence>
<comment type="cofactor">
    <cofactor evidence="1">
        <name>Zn(2+)</name>
        <dbReference type="ChEBI" id="CHEBI:29105"/>
    </cofactor>
</comment>
<proteinExistence type="predicted"/>
<organism evidence="7 8">
    <name type="scientific">Pseudonocardia eucalypti</name>
    <dbReference type="NCBI Taxonomy" id="648755"/>
    <lineage>
        <taxon>Bacteria</taxon>
        <taxon>Bacillati</taxon>
        <taxon>Actinomycetota</taxon>
        <taxon>Actinomycetes</taxon>
        <taxon>Pseudonocardiales</taxon>
        <taxon>Pseudonocardiaceae</taxon>
        <taxon>Pseudonocardia</taxon>
    </lineage>
</organism>
<dbReference type="InterPro" id="IPR013149">
    <property type="entry name" value="ADH-like_C"/>
</dbReference>
<dbReference type="InterPro" id="IPR036291">
    <property type="entry name" value="NAD(P)-bd_dom_sf"/>
</dbReference>
<feature type="domain" description="Alcohol dehydrogenase-like N-terminal" evidence="6">
    <location>
        <begin position="120"/>
        <end position="237"/>
    </location>
</feature>
<evidence type="ECO:0000256" key="1">
    <source>
        <dbReference type="ARBA" id="ARBA00001947"/>
    </source>
</evidence>
<keyword evidence="8" id="KW-1185">Reference proteome</keyword>